<comment type="caution">
    <text evidence="1">The sequence shown here is derived from an EMBL/GenBank/DDBJ whole genome shotgun (WGS) entry which is preliminary data.</text>
</comment>
<organism evidence="1">
    <name type="scientific">marine sediment metagenome</name>
    <dbReference type="NCBI Taxonomy" id="412755"/>
    <lineage>
        <taxon>unclassified sequences</taxon>
        <taxon>metagenomes</taxon>
        <taxon>ecological metagenomes</taxon>
    </lineage>
</organism>
<gene>
    <name evidence="1" type="ORF">LCGC14_1312340</name>
</gene>
<proteinExistence type="predicted"/>
<name>A0A0F9L6Z9_9ZZZZ</name>
<evidence type="ECO:0000313" key="1">
    <source>
        <dbReference type="EMBL" id="KKM83146.1"/>
    </source>
</evidence>
<dbReference type="AlphaFoldDB" id="A0A0F9L6Z9"/>
<dbReference type="EMBL" id="LAZR01007758">
    <property type="protein sequence ID" value="KKM83146.1"/>
    <property type="molecule type" value="Genomic_DNA"/>
</dbReference>
<reference evidence="1" key="1">
    <citation type="journal article" date="2015" name="Nature">
        <title>Complex archaea that bridge the gap between prokaryotes and eukaryotes.</title>
        <authorList>
            <person name="Spang A."/>
            <person name="Saw J.H."/>
            <person name="Jorgensen S.L."/>
            <person name="Zaremba-Niedzwiedzka K."/>
            <person name="Martijn J."/>
            <person name="Lind A.E."/>
            <person name="van Eijk R."/>
            <person name="Schleper C."/>
            <person name="Guy L."/>
            <person name="Ettema T.J."/>
        </authorList>
    </citation>
    <scope>NUCLEOTIDE SEQUENCE</scope>
</reference>
<accession>A0A0F9L6Z9</accession>
<sequence length="55" mass="6040">MENTPVIKIDTDKPCKRCYKKGAVQPSGCCMSCILKMLESGEIKLPKINPKNSIG</sequence>
<protein>
    <submittedName>
        <fullName evidence="1">Uncharacterized protein</fullName>
    </submittedName>
</protein>